<reference evidence="1" key="1">
    <citation type="journal article" date="2020" name="Nature">
        <title>Giant virus diversity and host interactions through global metagenomics.</title>
        <authorList>
            <person name="Schulz F."/>
            <person name="Roux S."/>
            <person name="Paez-Espino D."/>
            <person name="Jungbluth S."/>
            <person name="Walsh D.A."/>
            <person name="Denef V.J."/>
            <person name="McMahon K.D."/>
            <person name="Konstantinidis K.T."/>
            <person name="Eloe-Fadrosh E.A."/>
            <person name="Kyrpides N.C."/>
            <person name="Woyke T."/>
        </authorList>
    </citation>
    <scope>NUCLEOTIDE SEQUENCE</scope>
    <source>
        <strain evidence="1">GVMAG-S-ERX556101-89</strain>
    </source>
</reference>
<dbReference type="EMBL" id="MN738829">
    <property type="protein sequence ID" value="QHT38400.1"/>
    <property type="molecule type" value="Genomic_DNA"/>
</dbReference>
<accession>A0A6C0FF37</accession>
<sequence>MRQYLAEIDSSNVVLRVIVCDSKEWCETNFGGTWAETYRNRSDKNCAGIGMIYHADKENFAFLQPYPSWILDDSCNWQAPTPKPDLTQAEIDANKFYEWEESSGSWVITVEDHIP</sequence>
<dbReference type="AlphaFoldDB" id="A0A6C0FF37"/>
<name>A0A6C0FF37_9ZZZZ</name>
<proteinExistence type="predicted"/>
<organism evidence="1">
    <name type="scientific">viral metagenome</name>
    <dbReference type="NCBI Taxonomy" id="1070528"/>
    <lineage>
        <taxon>unclassified sequences</taxon>
        <taxon>metagenomes</taxon>
        <taxon>organismal metagenomes</taxon>
    </lineage>
</organism>
<protein>
    <submittedName>
        <fullName evidence="1">Uncharacterized protein</fullName>
    </submittedName>
</protein>
<evidence type="ECO:0000313" key="1">
    <source>
        <dbReference type="EMBL" id="QHT38400.1"/>
    </source>
</evidence>